<organism evidence="3">
    <name type="scientific">Amorphochlora amoebiformis</name>
    <dbReference type="NCBI Taxonomy" id="1561963"/>
    <lineage>
        <taxon>Eukaryota</taxon>
        <taxon>Sar</taxon>
        <taxon>Rhizaria</taxon>
        <taxon>Cercozoa</taxon>
        <taxon>Chlorarachniophyceae</taxon>
        <taxon>Amorphochlora</taxon>
    </lineage>
</organism>
<gene>
    <name evidence="3" type="ORF">LAMO00422_LOCUS14270</name>
</gene>
<sequence length="501" mass="56518">MDADLKRAIEESKRQAELEKNRRAAQGHDAQLRAAMEASRREEEARKREIERQRNANNRPTPVAPVVSRPNNYGQPSEAEQLRMALEASKLEEQRRKSVAASSDEQLRRAIEESKKTAKEEEERRMQEEKELNFALQLSAALYRASNVSRQIQDQKATVVGQVQKSYEVPVVGGELRVTIRKAKKLPPLTPKMNPYVVLRIMSIAPVGTLILTIHKGHNIRNVQMLGKQDPYAIVMLDSKKKGSTKVHYDSERKPVWNEKFHISLSGKEKDNSVEIQIWNKNMMKDEVIGYAYIDIGSILTPQTNQWLNITRRRNSKGYSTLEGKILVSWTFVPKGTPSFKTIKRIESNTHRNGNTSPVWNHTLNFPHLMSNTYIQATIRDKKPFQEDNMLGASQVISVQGAIHQNFFSGNQNTWYPLDPSWATKSICSNKNAGEIQIEMKFTNQNHPNGIIPVEVDPVPSLPNAQSPGVVTATVIGEEVPAQGNVVVEPQVVTGVLIDPN</sequence>
<dbReference type="InterPro" id="IPR035892">
    <property type="entry name" value="C2_domain_sf"/>
</dbReference>
<dbReference type="InterPro" id="IPR003903">
    <property type="entry name" value="UIM_dom"/>
</dbReference>
<accession>A0A7S0H2D7</accession>
<dbReference type="PANTHER" id="PTHR47052">
    <property type="entry name" value="CONSERVED SERINE PROLINE-RICH PROTEIN (AFU_ORTHOLOGUE AFUA_2G01790)"/>
    <property type="match status" value="1"/>
</dbReference>
<dbReference type="PROSITE" id="PS50004">
    <property type="entry name" value="C2"/>
    <property type="match status" value="1"/>
</dbReference>
<dbReference type="PANTHER" id="PTHR47052:SF3">
    <property type="entry name" value="INGRESSION PROTEIN 1"/>
    <property type="match status" value="1"/>
</dbReference>
<dbReference type="InterPro" id="IPR000008">
    <property type="entry name" value="C2_dom"/>
</dbReference>
<dbReference type="InterPro" id="IPR052981">
    <property type="entry name" value="Ingression_C2_domain"/>
</dbReference>
<feature type="region of interest" description="Disordered" evidence="1">
    <location>
        <begin position="1"/>
        <end position="78"/>
    </location>
</feature>
<reference evidence="3" key="1">
    <citation type="submission" date="2021-01" db="EMBL/GenBank/DDBJ databases">
        <authorList>
            <person name="Corre E."/>
            <person name="Pelletier E."/>
            <person name="Niang G."/>
            <person name="Scheremetjew M."/>
            <person name="Finn R."/>
            <person name="Kale V."/>
            <person name="Holt S."/>
            <person name="Cochrane G."/>
            <person name="Meng A."/>
            <person name="Brown T."/>
            <person name="Cohen L."/>
        </authorList>
    </citation>
    <scope>NUCLEOTIDE SEQUENCE</scope>
    <source>
        <strain evidence="3">CCMP2058</strain>
    </source>
</reference>
<dbReference type="AlphaFoldDB" id="A0A7S0H2D7"/>
<dbReference type="SUPFAM" id="SSF49562">
    <property type="entry name" value="C2 domain (Calcium/lipid-binding domain, CaLB)"/>
    <property type="match status" value="2"/>
</dbReference>
<dbReference type="Pfam" id="PF00168">
    <property type="entry name" value="C2"/>
    <property type="match status" value="3"/>
</dbReference>
<dbReference type="Gene3D" id="2.60.40.150">
    <property type="entry name" value="C2 domain"/>
    <property type="match status" value="2"/>
</dbReference>
<dbReference type="SMART" id="SM00239">
    <property type="entry name" value="C2"/>
    <property type="match status" value="1"/>
</dbReference>
<evidence type="ECO:0000259" key="2">
    <source>
        <dbReference type="PROSITE" id="PS50004"/>
    </source>
</evidence>
<feature type="domain" description="C2" evidence="2">
    <location>
        <begin position="191"/>
        <end position="308"/>
    </location>
</feature>
<proteinExistence type="predicted"/>
<feature type="region of interest" description="Disordered" evidence="1">
    <location>
        <begin position="90"/>
        <end position="125"/>
    </location>
</feature>
<protein>
    <recommendedName>
        <fullName evidence="2">C2 domain-containing protein</fullName>
    </recommendedName>
</protein>
<evidence type="ECO:0000256" key="1">
    <source>
        <dbReference type="SAM" id="MobiDB-lite"/>
    </source>
</evidence>
<feature type="compositionally biased region" description="Basic and acidic residues" evidence="1">
    <location>
        <begin position="1"/>
        <end position="22"/>
    </location>
</feature>
<feature type="compositionally biased region" description="Basic and acidic residues" evidence="1">
    <location>
        <begin position="38"/>
        <end position="54"/>
    </location>
</feature>
<dbReference type="PROSITE" id="PS50330">
    <property type="entry name" value="UIM"/>
    <property type="match status" value="2"/>
</dbReference>
<evidence type="ECO:0000313" key="3">
    <source>
        <dbReference type="EMBL" id="CAD8455326.1"/>
    </source>
</evidence>
<name>A0A7S0H2D7_9EUKA</name>
<dbReference type="EMBL" id="HBEM01020825">
    <property type="protein sequence ID" value="CAD8455326.1"/>
    <property type="molecule type" value="Transcribed_RNA"/>
</dbReference>
<feature type="compositionally biased region" description="Basic and acidic residues" evidence="1">
    <location>
        <begin position="105"/>
        <end position="125"/>
    </location>
</feature>
<dbReference type="CDD" id="cd00030">
    <property type="entry name" value="C2"/>
    <property type="match status" value="2"/>
</dbReference>
<dbReference type="SMART" id="SM00726">
    <property type="entry name" value="UIM"/>
    <property type="match status" value="5"/>
</dbReference>